<gene>
    <name evidence="2" type="ORF">DYB32_006027</name>
</gene>
<proteinExistence type="predicted"/>
<comment type="caution">
    <text evidence="2">The sequence shown here is derived from an EMBL/GenBank/DDBJ whole genome shotgun (WGS) entry which is preliminary data.</text>
</comment>
<dbReference type="AlphaFoldDB" id="A0A418ASU9"/>
<dbReference type="Proteomes" id="UP000285060">
    <property type="component" value="Unassembled WGS sequence"/>
</dbReference>
<feature type="transmembrane region" description="Helical" evidence="1">
    <location>
        <begin position="172"/>
        <end position="198"/>
    </location>
</feature>
<name>A0A418ASU9_9STRA</name>
<keyword evidence="1" id="KW-0472">Membrane</keyword>
<feature type="transmembrane region" description="Helical" evidence="1">
    <location>
        <begin position="58"/>
        <end position="80"/>
    </location>
</feature>
<evidence type="ECO:0000313" key="2">
    <source>
        <dbReference type="EMBL" id="RHY28354.1"/>
    </source>
</evidence>
<keyword evidence="3" id="KW-1185">Reference proteome</keyword>
<feature type="transmembrane region" description="Helical" evidence="1">
    <location>
        <begin position="92"/>
        <end position="113"/>
    </location>
</feature>
<feature type="transmembrane region" description="Helical" evidence="1">
    <location>
        <begin position="7"/>
        <end position="31"/>
    </location>
</feature>
<evidence type="ECO:0000313" key="3">
    <source>
        <dbReference type="Proteomes" id="UP000285060"/>
    </source>
</evidence>
<organism evidence="2 3">
    <name type="scientific">Aphanomyces invadans</name>
    <dbReference type="NCBI Taxonomy" id="157072"/>
    <lineage>
        <taxon>Eukaryota</taxon>
        <taxon>Sar</taxon>
        <taxon>Stramenopiles</taxon>
        <taxon>Oomycota</taxon>
        <taxon>Saprolegniomycetes</taxon>
        <taxon>Saprolegniales</taxon>
        <taxon>Verrucalvaceae</taxon>
        <taxon>Aphanomyces</taxon>
    </lineage>
</organism>
<accession>A0A418ASU9</accession>
<keyword evidence="1" id="KW-0812">Transmembrane</keyword>
<dbReference type="SUPFAM" id="SSF48371">
    <property type="entry name" value="ARM repeat"/>
    <property type="match status" value="1"/>
</dbReference>
<feature type="non-terminal residue" evidence="2">
    <location>
        <position position="937"/>
    </location>
</feature>
<protein>
    <submittedName>
        <fullName evidence="2">Uncharacterized protein</fullName>
    </submittedName>
</protein>
<evidence type="ECO:0000256" key="1">
    <source>
        <dbReference type="SAM" id="Phobius"/>
    </source>
</evidence>
<reference evidence="2 3" key="1">
    <citation type="submission" date="2018-08" db="EMBL/GenBank/DDBJ databases">
        <title>Aphanomyces genome sequencing and annotation.</title>
        <authorList>
            <person name="Minardi D."/>
            <person name="Oidtmann B."/>
            <person name="Van Der Giezen M."/>
            <person name="Studholme D.J."/>
        </authorList>
    </citation>
    <scope>NUCLEOTIDE SEQUENCE [LARGE SCALE GENOMIC DNA]</scope>
    <source>
        <strain evidence="2 3">NJM0002</strain>
    </source>
</reference>
<keyword evidence="1" id="KW-1133">Transmembrane helix</keyword>
<sequence>MSSAFMMLFWALLVYAPSLVYITSILVYTWVEISGQLLAQQFWDICSAAFNVSESKQYFGAVTFGSTIGTLCASFGLIPLMRATEVSTEGTLVVVALLQATIGLSMVTITPLFQVTSKPSKPTYAHFSLFIDYSTLAILGQYPEATVKDALGSINGVQSFLMMPLQVMAGPLFTYFGVMYGISTLPLAVLVFGITTYLSRATYNSVSYAIFNPARELLWLPLHAQDRSKFKSFVTGPFRSLARIVGALFSMTLTSDFVTKYCSGSSAVRCVIRIAFHLDGVHVFSVAVIVLGIVWFGDALAARQAYAAEFYASLKKGHMDVTSHLIDFTTDQDLRKVFYRPDMTLPTKLKLLQLHVAYTKEKHHDESACIFHVDDLLALYHDTTLPRQLRLAAVLACGYSSDQALERLHECLDTEIDVSLRVGVAISVLRASQWMDERATILLQKLLHEPPDVKAKVICLRIVGRELPELLGNGYLVYLLHQSQESRIVHAALECCRQSKRTSAMLVPALVKWLADASFRAEALDALSTFPPSIVWENIVDYLEKALEAHNFEAALGGVRCLEMGQFPPHAKVDAVLNMMDALMDMEGLNNVPVEMDLSHVLVLSQRLPLWELLADAIIRVSAESHNDQLAMLSRVDRIVAAYVFQAYQLHHLRQLFAEDTHAVLGGGLLAQVLECALDNLLRVVLKFVSSKFPQGFNVHVLIEGLHSDVPEVLSAVQEVLETLLQSPFKHTLTPLLFPQSPKAPAALQVVTSLRGCALFRSINVIELVQKIATHFSQVVVAAGAVIVAEGDAAQKVMATSTTPKKELLVRSQSKSHLREYSSLQLNSSDFDATSTQALDTFTMTRLEKCLHLKASAFMKDMDDDQSFSRGATHISTATAVSMHLSVVLLEIPAVEFIELAEKHIKLLHLVLAWLSRTITIKMNIPQDFHLPLTTSQ</sequence>
<dbReference type="VEuPathDB" id="FungiDB:H310_06625"/>
<feature type="transmembrane region" description="Helical" evidence="1">
    <location>
        <begin position="274"/>
        <end position="296"/>
    </location>
</feature>
<dbReference type="InterPro" id="IPR016024">
    <property type="entry name" value="ARM-type_fold"/>
</dbReference>
<dbReference type="EMBL" id="QUSY01000599">
    <property type="protein sequence ID" value="RHY28354.1"/>
    <property type="molecule type" value="Genomic_DNA"/>
</dbReference>